<proteinExistence type="predicted"/>
<evidence type="ECO:0000313" key="2">
    <source>
        <dbReference type="EMBL" id="GAA4687649.1"/>
    </source>
</evidence>
<keyword evidence="3" id="KW-1185">Reference proteome</keyword>
<comment type="caution">
    <text evidence="2">The sequence shown here is derived from an EMBL/GenBank/DDBJ whole genome shotgun (WGS) entry which is preliminary data.</text>
</comment>
<evidence type="ECO:0000256" key="1">
    <source>
        <dbReference type="SAM" id="MobiDB-lite"/>
    </source>
</evidence>
<evidence type="ECO:0000313" key="3">
    <source>
        <dbReference type="Proteomes" id="UP001500843"/>
    </source>
</evidence>
<protein>
    <recommendedName>
        <fullName evidence="4">ROS/MUCR transcriptional regulator protein</fullName>
    </recommendedName>
</protein>
<evidence type="ECO:0008006" key="4">
    <source>
        <dbReference type="Google" id="ProtNLM"/>
    </source>
</evidence>
<dbReference type="Proteomes" id="UP001500843">
    <property type="component" value="Unassembled WGS sequence"/>
</dbReference>
<sequence length="116" mass="12914">MLTPINVERNCLVCGLTFESARRFTVEVMDAMRIGELSQHSADLRTRTGWSLRRVFGTSPRAGTSPPAFCDAASSDPATTAENRGGRSVGHTNKLTWAELTERVRDQFRAHNLKTY</sequence>
<name>A0ABP8WEU1_9MICO</name>
<dbReference type="EMBL" id="BAABHM010000002">
    <property type="protein sequence ID" value="GAA4687649.1"/>
    <property type="molecule type" value="Genomic_DNA"/>
</dbReference>
<reference evidence="3" key="1">
    <citation type="journal article" date="2019" name="Int. J. Syst. Evol. Microbiol.">
        <title>The Global Catalogue of Microorganisms (GCM) 10K type strain sequencing project: providing services to taxonomists for standard genome sequencing and annotation.</title>
        <authorList>
            <consortium name="The Broad Institute Genomics Platform"/>
            <consortium name="The Broad Institute Genome Sequencing Center for Infectious Disease"/>
            <person name="Wu L."/>
            <person name="Ma J."/>
        </authorList>
    </citation>
    <scope>NUCLEOTIDE SEQUENCE [LARGE SCALE GENOMIC DNA]</scope>
    <source>
        <strain evidence="3">JCM 17975</strain>
    </source>
</reference>
<accession>A0ABP8WEU1</accession>
<gene>
    <name evidence="2" type="ORF">GCM10023198_02530</name>
</gene>
<organism evidence="2 3">
    <name type="scientific">Promicromonospora umidemergens</name>
    <dbReference type="NCBI Taxonomy" id="629679"/>
    <lineage>
        <taxon>Bacteria</taxon>
        <taxon>Bacillati</taxon>
        <taxon>Actinomycetota</taxon>
        <taxon>Actinomycetes</taxon>
        <taxon>Micrococcales</taxon>
        <taxon>Promicromonosporaceae</taxon>
        <taxon>Promicromonospora</taxon>
    </lineage>
</organism>
<feature type="region of interest" description="Disordered" evidence="1">
    <location>
        <begin position="57"/>
        <end position="92"/>
    </location>
</feature>